<dbReference type="Pfam" id="PF03372">
    <property type="entry name" value="Exo_endo_phos"/>
    <property type="match status" value="1"/>
</dbReference>
<dbReference type="InterPro" id="IPR051916">
    <property type="entry name" value="GPI-anchor_lipid_remodeler"/>
</dbReference>
<dbReference type="PANTHER" id="PTHR14859:SF1">
    <property type="entry name" value="PGAP2-INTERACTING PROTEIN"/>
    <property type="match status" value="1"/>
</dbReference>
<keyword evidence="2" id="KW-0540">Nuclease</keyword>
<dbReference type="RefSeq" id="WP_183414991.1">
    <property type="nucleotide sequence ID" value="NZ_JACHXA010000001.1"/>
</dbReference>
<sequence>MEIVTWNIQFGLGTDGIASLERIAARILEKGRPEVVCLQEVARFLPSLGPSAAEDQVAALAALFDGYRAVYGPAIERQAASGVNNRTLEFGNLVLSRLPVIQVFRHPLPQPAAAGVKHMPRQATEVVVQSGEHPLRIITTHLEFHSEPQRKAQVERLKALQQEAHDNERLVAATVSEGPYAAVPRPQDAIVCGDFNAEPNDAVYRAMLSSIEGRSGNLFQDAWRVLKGDAPHDGTCGLDDPKQWPQGLHCRDYFFVSDRLAAGLVDIWIDQETCASDHLPVWLRLYPTAAKPEP</sequence>
<gene>
    <name evidence="2" type="ORF">FHR98_000451</name>
</gene>
<proteinExistence type="predicted"/>
<feature type="domain" description="Endonuclease/exonuclease/phosphatase" evidence="1">
    <location>
        <begin position="4"/>
        <end position="278"/>
    </location>
</feature>
<keyword evidence="2" id="KW-0378">Hydrolase</keyword>
<name>A0A839SS62_9PROT</name>
<keyword evidence="2" id="KW-0255">Endonuclease</keyword>
<evidence type="ECO:0000313" key="2">
    <source>
        <dbReference type="EMBL" id="MBB3064186.1"/>
    </source>
</evidence>
<comment type="caution">
    <text evidence="2">The sequence shown here is derived from an EMBL/GenBank/DDBJ whole genome shotgun (WGS) entry which is preliminary data.</text>
</comment>
<evidence type="ECO:0000259" key="1">
    <source>
        <dbReference type="Pfam" id="PF03372"/>
    </source>
</evidence>
<organism evidence="2 3">
    <name type="scientific">Limibacillus halophilus</name>
    <dbReference type="NCBI Taxonomy" id="1579333"/>
    <lineage>
        <taxon>Bacteria</taxon>
        <taxon>Pseudomonadati</taxon>
        <taxon>Pseudomonadota</taxon>
        <taxon>Alphaproteobacteria</taxon>
        <taxon>Rhodospirillales</taxon>
        <taxon>Rhodovibrionaceae</taxon>
        <taxon>Limibacillus</taxon>
    </lineage>
</organism>
<dbReference type="EMBL" id="JACHXA010000001">
    <property type="protein sequence ID" value="MBB3064186.1"/>
    <property type="molecule type" value="Genomic_DNA"/>
</dbReference>
<accession>A0A839SS62</accession>
<dbReference type="GO" id="GO:0016020">
    <property type="term" value="C:membrane"/>
    <property type="evidence" value="ECO:0007669"/>
    <property type="project" value="GOC"/>
</dbReference>
<dbReference type="GO" id="GO:0006506">
    <property type="term" value="P:GPI anchor biosynthetic process"/>
    <property type="evidence" value="ECO:0007669"/>
    <property type="project" value="TreeGrafter"/>
</dbReference>
<dbReference type="Gene3D" id="3.60.10.10">
    <property type="entry name" value="Endonuclease/exonuclease/phosphatase"/>
    <property type="match status" value="1"/>
</dbReference>
<dbReference type="InterPro" id="IPR036691">
    <property type="entry name" value="Endo/exonu/phosph_ase_sf"/>
</dbReference>
<reference evidence="2 3" key="1">
    <citation type="submission" date="2020-08" db="EMBL/GenBank/DDBJ databases">
        <title>Genomic Encyclopedia of Type Strains, Phase III (KMG-III): the genomes of soil and plant-associated and newly described type strains.</title>
        <authorList>
            <person name="Whitman W."/>
        </authorList>
    </citation>
    <scope>NUCLEOTIDE SEQUENCE [LARGE SCALE GENOMIC DNA]</scope>
    <source>
        <strain evidence="2 3">CECT 8803</strain>
    </source>
</reference>
<dbReference type="GO" id="GO:0004519">
    <property type="term" value="F:endonuclease activity"/>
    <property type="evidence" value="ECO:0007669"/>
    <property type="project" value="UniProtKB-KW"/>
</dbReference>
<keyword evidence="2" id="KW-0269">Exonuclease</keyword>
<dbReference type="SUPFAM" id="SSF56219">
    <property type="entry name" value="DNase I-like"/>
    <property type="match status" value="1"/>
</dbReference>
<dbReference type="PANTHER" id="PTHR14859">
    <property type="entry name" value="CALCOFLUOR WHITE HYPERSENSITIVE PROTEIN PRECURSOR"/>
    <property type="match status" value="1"/>
</dbReference>
<dbReference type="Proteomes" id="UP000581135">
    <property type="component" value="Unassembled WGS sequence"/>
</dbReference>
<dbReference type="GO" id="GO:0004527">
    <property type="term" value="F:exonuclease activity"/>
    <property type="evidence" value="ECO:0007669"/>
    <property type="project" value="UniProtKB-KW"/>
</dbReference>
<dbReference type="InterPro" id="IPR005135">
    <property type="entry name" value="Endo/exonuclease/phosphatase"/>
</dbReference>
<protein>
    <submittedName>
        <fullName evidence="2">Endonuclease/exonuclease/phosphatase family metal-dependent hydrolase</fullName>
    </submittedName>
</protein>
<keyword evidence="3" id="KW-1185">Reference proteome</keyword>
<evidence type="ECO:0000313" key="3">
    <source>
        <dbReference type="Proteomes" id="UP000581135"/>
    </source>
</evidence>
<dbReference type="AlphaFoldDB" id="A0A839SS62"/>